<dbReference type="InterPro" id="IPR005119">
    <property type="entry name" value="LysR_subst-bd"/>
</dbReference>
<organism evidence="7 8">
    <name type="scientific">Bdellovibrio bacteriovorus</name>
    <dbReference type="NCBI Taxonomy" id="959"/>
    <lineage>
        <taxon>Bacteria</taxon>
        <taxon>Pseudomonadati</taxon>
        <taxon>Bdellovibrionota</taxon>
        <taxon>Bdellovibrionia</taxon>
        <taxon>Bdellovibrionales</taxon>
        <taxon>Pseudobdellovibrionaceae</taxon>
        <taxon>Bdellovibrio</taxon>
    </lineage>
</organism>
<accession>A0A150WDP4</accession>
<dbReference type="GO" id="GO:0003700">
    <property type="term" value="F:DNA-binding transcription factor activity"/>
    <property type="evidence" value="ECO:0007669"/>
    <property type="project" value="InterPro"/>
</dbReference>
<keyword evidence="3" id="KW-0238">DNA-binding</keyword>
<dbReference type="SUPFAM" id="SSF53850">
    <property type="entry name" value="Periplasmic binding protein-like II"/>
    <property type="match status" value="1"/>
</dbReference>
<comment type="caution">
    <text evidence="7">The sequence shown here is derived from an EMBL/GenBank/DDBJ whole genome shotgun (WGS) entry which is preliminary data.</text>
</comment>
<dbReference type="GO" id="GO:0003677">
    <property type="term" value="F:DNA binding"/>
    <property type="evidence" value="ECO:0007669"/>
    <property type="project" value="UniProtKB-KW"/>
</dbReference>
<dbReference type="PRINTS" id="PR00039">
    <property type="entry name" value="HTHLYSR"/>
</dbReference>
<evidence type="ECO:0000256" key="1">
    <source>
        <dbReference type="ARBA" id="ARBA00009437"/>
    </source>
</evidence>
<reference evidence="7 8" key="1">
    <citation type="submission" date="2016-03" db="EMBL/GenBank/DDBJ databases">
        <authorList>
            <person name="Ploux O."/>
        </authorList>
    </citation>
    <scope>NUCLEOTIDE SEQUENCE [LARGE SCALE GENOMIC DNA]</scope>
    <source>
        <strain evidence="7 8">R0</strain>
    </source>
</reference>
<dbReference type="CDD" id="cd08411">
    <property type="entry name" value="PBP2_OxyR"/>
    <property type="match status" value="1"/>
</dbReference>
<keyword evidence="8" id="KW-1185">Reference proteome</keyword>
<dbReference type="SUPFAM" id="SSF46785">
    <property type="entry name" value="Winged helix' DNA-binding domain"/>
    <property type="match status" value="1"/>
</dbReference>
<keyword evidence="4" id="KW-0010">Activator</keyword>
<dbReference type="Pfam" id="PF03466">
    <property type="entry name" value="LysR_substrate"/>
    <property type="match status" value="1"/>
</dbReference>
<evidence type="ECO:0000256" key="5">
    <source>
        <dbReference type="ARBA" id="ARBA00023163"/>
    </source>
</evidence>
<protein>
    <submittedName>
        <fullName evidence="7">Transcriptional regulator</fullName>
    </submittedName>
</protein>
<dbReference type="Proteomes" id="UP000075320">
    <property type="component" value="Unassembled WGS sequence"/>
</dbReference>
<evidence type="ECO:0000256" key="4">
    <source>
        <dbReference type="ARBA" id="ARBA00023159"/>
    </source>
</evidence>
<evidence type="ECO:0000313" key="8">
    <source>
        <dbReference type="Proteomes" id="UP000075320"/>
    </source>
</evidence>
<evidence type="ECO:0000256" key="3">
    <source>
        <dbReference type="ARBA" id="ARBA00023125"/>
    </source>
</evidence>
<dbReference type="GO" id="GO:0032993">
    <property type="term" value="C:protein-DNA complex"/>
    <property type="evidence" value="ECO:0007669"/>
    <property type="project" value="TreeGrafter"/>
</dbReference>
<keyword evidence="2" id="KW-0805">Transcription regulation</keyword>
<dbReference type="Gene3D" id="3.40.190.10">
    <property type="entry name" value="Periplasmic binding protein-like II"/>
    <property type="match status" value="2"/>
</dbReference>
<keyword evidence="5" id="KW-0804">Transcription</keyword>
<proteinExistence type="inferred from homology"/>
<sequence>MNPKMNFSLTQLEYVLTVNKYGHFGKAAEACNVTQPTLSMQIQKLEEDLGVIIFDRSKKPILLTEVGKKLVDQIQAVLFEAKKIGNIVQAQSMSAQKGELVLGVIPTIAPYLLPKLLPVLEQKFPAIELKIMELQTHGIIEALDNDEIDVGILATPIHKSKIHEMALYYEPFSVLCQKDHEYADHKKIKYSSLKMEDVWLLEEGHCLRNQVMDICATKKQKNTHRRYQFESGNLETLKNLVDQYGGYTLLPALATESIGDGTKLVPFERPIPAREIGLVYRREHYKNELIEALADSIMDSIPEEIRKIRPKDLDVLPI</sequence>
<dbReference type="Pfam" id="PF00126">
    <property type="entry name" value="HTH_1"/>
    <property type="match status" value="1"/>
</dbReference>
<dbReference type="InterPro" id="IPR036388">
    <property type="entry name" value="WH-like_DNA-bd_sf"/>
</dbReference>
<name>A0A150WDP4_BDEBC</name>
<feature type="domain" description="HTH lysR-type" evidence="6">
    <location>
        <begin position="7"/>
        <end position="64"/>
    </location>
</feature>
<dbReference type="PROSITE" id="PS50931">
    <property type="entry name" value="HTH_LYSR"/>
    <property type="match status" value="1"/>
</dbReference>
<dbReference type="AlphaFoldDB" id="A0A150WDP4"/>
<dbReference type="InterPro" id="IPR000847">
    <property type="entry name" value="LysR_HTH_N"/>
</dbReference>
<evidence type="ECO:0000259" key="6">
    <source>
        <dbReference type="PROSITE" id="PS50931"/>
    </source>
</evidence>
<dbReference type="FunFam" id="1.10.10.10:FF:000001">
    <property type="entry name" value="LysR family transcriptional regulator"/>
    <property type="match status" value="1"/>
</dbReference>
<dbReference type="PANTHER" id="PTHR30346">
    <property type="entry name" value="TRANSCRIPTIONAL DUAL REGULATOR HCAR-RELATED"/>
    <property type="match status" value="1"/>
</dbReference>
<dbReference type="EMBL" id="LUKE01000008">
    <property type="protein sequence ID" value="KYG60992.1"/>
    <property type="molecule type" value="Genomic_DNA"/>
</dbReference>
<gene>
    <name evidence="7" type="ORF">AZI86_18690</name>
</gene>
<dbReference type="Gene3D" id="1.10.10.10">
    <property type="entry name" value="Winged helix-like DNA-binding domain superfamily/Winged helix DNA-binding domain"/>
    <property type="match status" value="1"/>
</dbReference>
<comment type="similarity">
    <text evidence="1">Belongs to the LysR transcriptional regulatory family.</text>
</comment>
<dbReference type="PANTHER" id="PTHR30346:SF26">
    <property type="entry name" value="HYDROGEN PEROXIDE-INDUCIBLE GENES ACTIVATOR"/>
    <property type="match status" value="1"/>
</dbReference>
<evidence type="ECO:0000313" key="7">
    <source>
        <dbReference type="EMBL" id="KYG60992.1"/>
    </source>
</evidence>
<evidence type="ECO:0000256" key="2">
    <source>
        <dbReference type="ARBA" id="ARBA00023015"/>
    </source>
</evidence>
<dbReference type="InterPro" id="IPR036390">
    <property type="entry name" value="WH_DNA-bd_sf"/>
</dbReference>
<dbReference type="OrthoDB" id="5289139at2"/>